<reference evidence="3" key="1">
    <citation type="submission" date="2021-02" db="EMBL/GenBank/DDBJ databases">
        <authorList>
            <person name="Dougan E. K."/>
            <person name="Rhodes N."/>
            <person name="Thang M."/>
            <person name="Chan C."/>
        </authorList>
    </citation>
    <scope>NUCLEOTIDE SEQUENCE</scope>
</reference>
<dbReference type="SUPFAM" id="SSF50156">
    <property type="entry name" value="PDZ domain-like"/>
    <property type="match status" value="1"/>
</dbReference>
<dbReference type="InterPro" id="IPR036034">
    <property type="entry name" value="PDZ_sf"/>
</dbReference>
<dbReference type="EMBL" id="CAJNJA010039731">
    <property type="protein sequence ID" value="CAE7759481.1"/>
    <property type="molecule type" value="Genomic_DNA"/>
</dbReference>
<feature type="compositionally biased region" description="Pro residues" evidence="1">
    <location>
        <begin position="36"/>
        <end position="48"/>
    </location>
</feature>
<comment type="caution">
    <text evidence="3">The sequence shown here is derived from an EMBL/GenBank/DDBJ whole genome shotgun (WGS) entry which is preliminary data.</text>
</comment>
<evidence type="ECO:0000313" key="4">
    <source>
        <dbReference type="Proteomes" id="UP000601435"/>
    </source>
</evidence>
<dbReference type="OrthoDB" id="438398at2759"/>
<evidence type="ECO:0000259" key="2">
    <source>
        <dbReference type="PROSITE" id="PS50106"/>
    </source>
</evidence>
<accession>A0A812Y2G4</accession>
<dbReference type="InterPro" id="IPR001478">
    <property type="entry name" value="PDZ"/>
</dbReference>
<dbReference type="PROSITE" id="PS50106">
    <property type="entry name" value="PDZ"/>
    <property type="match status" value="1"/>
</dbReference>
<evidence type="ECO:0000313" key="3">
    <source>
        <dbReference type="EMBL" id="CAE7759481.1"/>
    </source>
</evidence>
<evidence type="ECO:0000256" key="1">
    <source>
        <dbReference type="SAM" id="MobiDB-lite"/>
    </source>
</evidence>
<feature type="domain" description="PDZ" evidence="2">
    <location>
        <begin position="140"/>
        <end position="204"/>
    </location>
</feature>
<dbReference type="AlphaFoldDB" id="A0A812Y2G4"/>
<feature type="region of interest" description="Disordered" evidence="1">
    <location>
        <begin position="31"/>
        <end position="94"/>
    </location>
</feature>
<feature type="non-terminal residue" evidence="3">
    <location>
        <position position="283"/>
    </location>
</feature>
<gene>
    <name evidence="3" type="ORF">SNEC2469_LOCUS22085</name>
</gene>
<proteinExistence type="predicted"/>
<name>A0A812Y2G4_9DINO</name>
<keyword evidence="4" id="KW-1185">Reference proteome</keyword>
<protein>
    <recommendedName>
        <fullName evidence="2">PDZ domain-containing protein</fullName>
    </recommendedName>
</protein>
<organism evidence="3 4">
    <name type="scientific">Symbiodinium necroappetens</name>
    <dbReference type="NCBI Taxonomy" id="1628268"/>
    <lineage>
        <taxon>Eukaryota</taxon>
        <taxon>Sar</taxon>
        <taxon>Alveolata</taxon>
        <taxon>Dinophyceae</taxon>
        <taxon>Suessiales</taxon>
        <taxon>Symbiodiniaceae</taxon>
        <taxon>Symbiodinium</taxon>
    </lineage>
</organism>
<dbReference type="Proteomes" id="UP000601435">
    <property type="component" value="Unassembled WGS sequence"/>
</dbReference>
<dbReference type="Gene3D" id="2.30.42.10">
    <property type="match status" value="1"/>
</dbReference>
<sequence length="283" mass="30462">MWTGSASEKGFSIPCCSNRGLRSFSLRIQRVEDPPQPRLTPPPLPPGVQPGAMDPEATRVPCSRASLRSSQHRDAAGGRPVQAEASKLPRSTAASLEGHVKEIRANSKLIAADLQNAHQEAKNKIQKTLAGGVLAPGLEEVQLHVTFEEGSLGLNLDLADGQVLKVTPGGQAEQLGLRVQDRLLAVRGCSLPATSDPSFQEAAKKQLSLAKQRPVNMTFLRIVQSEGQGKKNQEDSQLCQAQAKIHELQAQVAARTKEAMAAREEAEAIQAELRLAQNWAAQE</sequence>